<proteinExistence type="predicted"/>
<protein>
    <submittedName>
        <fullName evidence="1">Uncharacterized protein</fullName>
    </submittedName>
</protein>
<reference evidence="1" key="1">
    <citation type="submission" date="2020-05" db="EMBL/GenBank/DDBJ databases">
        <authorList>
            <person name="Chiriac C."/>
            <person name="Salcher M."/>
            <person name="Ghai R."/>
            <person name="Kavagutti S V."/>
        </authorList>
    </citation>
    <scope>NUCLEOTIDE SEQUENCE</scope>
</reference>
<name>A0A6J7XL76_9CAUD</name>
<organism evidence="1">
    <name type="scientific">uncultured Caudovirales phage</name>
    <dbReference type="NCBI Taxonomy" id="2100421"/>
    <lineage>
        <taxon>Viruses</taxon>
        <taxon>Duplodnaviria</taxon>
        <taxon>Heunggongvirae</taxon>
        <taxon>Uroviricota</taxon>
        <taxon>Caudoviricetes</taxon>
        <taxon>Peduoviridae</taxon>
        <taxon>Maltschvirus</taxon>
        <taxon>Maltschvirus maltsch</taxon>
    </lineage>
</organism>
<evidence type="ECO:0000313" key="1">
    <source>
        <dbReference type="EMBL" id="CAB5230265.1"/>
    </source>
</evidence>
<sequence length="67" mass="7487">MKAYPFIHKHPTTGNTTMAEGADLRDLFAGIALHAALSRGSVNYEDISVHSYKIADEMMRAREVKHD</sequence>
<accession>A0A6J7XL76</accession>
<dbReference type="EMBL" id="LR798411">
    <property type="protein sequence ID" value="CAB5230265.1"/>
    <property type="molecule type" value="Genomic_DNA"/>
</dbReference>
<gene>
    <name evidence="1" type="ORF">UFOVP1562_55</name>
</gene>